<dbReference type="EMBL" id="SRMF01000003">
    <property type="protein sequence ID" value="TGG93449.1"/>
    <property type="molecule type" value="Genomic_DNA"/>
</dbReference>
<feature type="domain" description="Phage shock protein PspC N-terminal" evidence="8">
    <location>
        <begin position="18"/>
        <end position="73"/>
    </location>
</feature>
<keyword evidence="5 7" id="KW-0472">Membrane</keyword>
<accession>A0A4Z0W8X3</accession>
<evidence type="ECO:0000256" key="3">
    <source>
        <dbReference type="ARBA" id="ARBA00022692"/>
    </source>
</evidence>
<dbReference type="GO" id="GO:0005886">
    <property type="term" value="C:plasma membrane"/>
    <property type="evidence" value="ECO:0007669"/>
    <property type="project" value="UniProtKB-SubCell"/>
</dbReference>
<dbReference type="RefSeq" id="WP_135483158.1">
    <property type="nucleotide sequence ID" value="NZ_SRMF01000003.1"/>
</dbReference>
<evidence type="ECO:0000256" key="2">
    <source>
        <dbReference type="ARBA" id="ARBA00022475"/>
    </source>
</evidence>
<dbReference type="PANTHER" id="PTHR33885:SF3">
    <property type="entry name" value="PHAGE SHOCK PROTEIN C"/>
    <property type="match status" value="1"/>
</dbReference>
<evidence type="ECO:0000259" key="8">
    <source>
        <dbReference type="Pfam" id="PF04024"/>
    </source>
</evidence>
<evidence type="ECO:0000313" key="9">
    <source>
        <dbReference type="EMBL" id="TGG93449.1"/>
    </source>
</evidence>
<evidence type="ECO:0000256" key="6">
    <source>
        <dbReference type="SAM" id="MobiDB-lite"/>
    </source>
</evidence>
<keyword evidence="10" id="KW-1185">Reference proteome</keyword>
<keyword evidence="4 7" id="KW-1133">Transmembrane helix</keyword>
<dbReference type="PANTHER" id="PTHR33885">
    <property type="entry name" value="PHAGE SHOCK PROTEIN C"/>
    <property type="match status" value="1"/>
</dbReference>
<evidence type="ECO:0000256" key="1">
    <source>
        <dbReference type="ARBA" id="ARBA00004162"/>
    </source>
</evidence>
<dbReference type="Pfam" id="PF04024">
    <property type="entry name" value="PspC"/>
    <property type="match status" value="1"/>
</dbReference>
<dbReference type="Proteomes" id="UP000297475">
    <property type="component" value="Unassembled WGS sequence"/>
</dbReference>
<dbReference type="AlphaFoldDB" id="A0A4Z0W8X3"/>
<feature type="region of interest" description="Disordered" evidence="6">
    <location>
        <begin position="82"/>
        <end position="106"/>
    </location>
</feature>
<comment type="subcellular location">
    <subcellularLocation>
        <location evidence="1">Cell membrane</location>
        <topology evidence="1">Single-pass membrane protein</topology>
    </subcellularLocation>
</comment>
<gene>
    <name evidence="9" type="ORF">E4656_10400</name>
</gene>
<reference evidence="9 10" key="1">
    <citation type="submission" date="2019-04" db="EMBL/GenBank/DDBJ databases">
        <title>Natronospirillum operosus gen. nov., sp. nov., a haloalkaliphilic satellite isolated from decaying biomass of laboratory culture of cyanobacterium Geitlerinema sp. and proposal of Natronospirillaceae fam. nov. and Saccharospirillaceae fam. nov.</title>
        <authorList>
            <person name="Kevbrin V."/>
            <person name="Boltyanskaya Y."/>
            <person name="Koziaeva V."/>
            <person name="Grouzdev D.S."/>
            <person name="Park M."/>
            <person name="Cho J."/>
        </authorList>
    </citation>
    <scope>NUCLEOTIDE SEQUENCE [LARGE SCALE GENOMIC DNA]</scope>
    <source>
        <strain evidence="9 10">G-116</strain>
    </source>
</reference>
<dbReference type="InterPro" id="IPR052027">
    <property type="entry name" value="PspC"/>
</dbReference>
<keyword evidence="2" id="KW-1003">Cell membrane</keyword>
<organism evidence="9 10">
    <name type="scientific">Natronospirillum operosum</name>
    <dbReference type="NCBI Taxonomy" id="2759953"/>
    <lineage>
        <taxon>Bacteria</taxon>
        <taxon>Pseudomonadati</taxon>
        <taxon>Pseudomonadota</taxon>
        <taxon>Gammaproteobacteria</taxon>
        <taxon>Oceanospirillales</taxon>
        <taxon>Natronospirillaceae</taxon>
        <taxon>Natronospirillum</taxon>
    </lineage>
</organism>
<name>A0A4Z0W8X3_9GAMM</name>
<keyword evidence="3 7" id="KW-0812">Transmembrane</keyword>
<evidence type="ECO:0000256" key="7">
    <source>
        <dbReference type="SAM" id="Phobius"/>
    </source>
</evidence>
<evidence type="ECO:0000256" key="4">
    <source>
        <dbReference type="ARBA" id="ARBA00022989"/>
    </source>
</evidence>
<protein>
    <submittedName>
        <fullName evidence="9">PspC domain-containing protein</fullName>
    </submittedName>
</protein>
<dbReference type="OrthoDB" id="7359894at2"/>
<dbReference type="InterPro" id="IPR007168">
    <property type="entry name" value="Phageshock_PspC_N"/>
</dbReference>
<feature type="compositionally biased region" description="Basic and acidic residues" evidence="6">
    <location>
        <begin position="83"/>
        <end position="97"/>
    </location>
</feature>
<proteinExistence type="predicted"/>
<evidence type="ECO:0000256" key="5">
    <source>
        <dbReference type="ARBA" id="ARBA00023136"/>
    </source>
</evidence>
<feature type="transmembrane region" description="Helical" evidence="7">
    <location>
        <begin position="44"/>
        <end position="73"/>
    </location>
</feature>
<sequence length="147" mass="17355">MSQFNDFWEKRRQGYGMNLYRNKKKGWLGGVCAGLGDHLNIEPWILRLIAVGALMMFTSLAIFAYLAACILLAKRPKRLKTRPQTEYDETAHQDRPRSMFSYPDTPSERLRTARERLDDVLNRVETMERYVTSKRYNLDREFSKIQD</sequence>
<evidence type="ECO:0000313" key="10">
    <source>
        <dbReference type="Proteomes" id="UP000297475"/>
    </source>
</evidence>
<comment type="caution">
    <text evidence="9">The sequence shown here is derived from an EMBL/GenBank/DDBJ whole genome shotgun (WGS) entry which is preliminary data.</text>
</comment>